<protein>
    <recommendedName>
        <fullName evidence="3">Minor capsid protein</fullName>
    </recommendedName>
</protein>
<reference evidence="1 2" key="1">
    <citation type="submission" date="2014-12" db="EMBL/GenBank/DDBJ databases">
        <title>Whole Genome Sequence and Molecular Characterization of Siphoviridae / Myoviridae Phage Infecting Clostridium difficile.</title>
        <authorList>
            <person name="Monot M."/>
        </authorList>
    </citation>
    <scope>NUCLEOTIDE SEQUENCE [LARGE SCALE GENOMIC DNA]</scope>
</reference>
<dbReference type="InterPro" id="IPR021080">
    <property type="entry name" value="Minor_capsid_protein"/>
</dbReference>
<keyword evidence="2" id="KW-1185">Reference proteome</keyword>
<dbReference type="OrthoDB" id="22250at10239"/>
<dbReference type="KEGG" id="vg:26647040"/>
<dbReference type="Proteomes" id="UP000030730">
    <property type="component" value="Genome"/>
</dbReference>
<dbReference type="EMBL" id="LN681536">
    <property type="protein sequence ID" value="CEK40339.1"/>
    <property type="molecule type" value="Genomic_DNA"/>
</dbReference>
<proteinExistence type="predicted"/>
<evidence type="ECO:0000313" key="1">
    <source>
        <dbReference type="EMBL" id="CEK40339.1"/>
    </source>
</evidence>
<accession>A0A0A8WIK8</accession>
<evidence type="ECO:0008006" key="3">
    <source>
        <dbReference type="Google" id="ProtNLM"/>
    </source>
</evidence>
<evidence type="ECO:0000313" key="2">
    <source>
        <dbReference type="Proteomes" id="UP000030730"/>
    </source>
</evidence>
<name>A0A0A8WIK8_9CAUD</name>
<sequence length="115" mass="12965">MNVSVNIDPNKIMRARGLEPGGKAQKFFTHEVRRLSDPYVPMLNGVLKNTAREEVNKIKYIQPHAKKQYYENAGRGKGGTSNGGKRGKYWEKRMLADNKDGLIESVAKFIGGNRE</sequence>
<dbReference type="Pfam" id="PF11114">
    <property type="entry name" value="Minor_capsid_2"/>
    <property type="match status" value="1"/>
</dbReference>
<organism evidence="1 2">
    <name type="scientific">Clostridium phage phiCD146</name>
    <dbReference type="NCBI Taxonomy" id="1582151"/>
    <lineage>
        <taxon>Viruses</taxon>
        <taxon>Duplodnaviria</taxon>
        <taxon>Heunggongvirae</taxon>
        <taxon>Uroviricota</taxon>
        <taxon>Caudoviricetes</taxon>
        <taxon>Leicestervirus</taxon>
        <taxon>Leicestervirus CD146</taxon>
    </lineage>
</organism>
<gene>
    <name evidence="1" type="ORF">PHICD146_20010</name>
</gene>
<dbReference type="GeneID" id="26647040"/>
<dbReference type="RefSeq" id="YP_009214138.1">
    <property type="nucleotide sequence ID" value="NC_028958.1"/>
</dbReference>